<accession>A0A2P2J192</accession>
<evidence type="ECO:0000256" key="1">
    <source>
        <dbReference type="SAM" id="Phobius"/>
    </source>
</evidence>
<keyword evidence="1" id="KW-1133">Transmembrane helix</keyword>
<keyword evidence="1" id="KW-0472">Membrane</keyword>
<name>A0A2P2J192_RHIMU</name>
<keyword evidence="1" id="KW-0812">Transmembrane</keyword>
<proteinExistence type="predicted"/>
<evidence type="ECO:0000313" key="2">
    <source>
        <dbReference type="EMBL" id="MBW87224.1"/>
    </source>
</evidence>
<dbReference type="EMBL" id="GGEC01006741">
    <property type="protein sequence ID" value="MBW87224.1"/>
    <property type="molecule type" value="Transcribed_RNA"/>
</dbReference>
<sequence length="43" mass="5059">MIRLVTFSLSWDLVFLRVVLGIWVGELVRVIVLCWVLLLFLLD</sequence>
<reference evidence="2" key="1">
    <citation type="submission" date="2018-02" db="EMBL/GenBank/DDBJ databases">
        <title>Rhizophora mucronata_Transcriptome.</title>
        <authorList>
            <person name="Meera S.P."/>
            <person name="Sreeshan A."/>
            <person name="Augustine A."/>
        </authorList>
    </citation>
    <scope>NUCLEOTIDE SEQUENCE</scope>
    <source>
        <tissue evidence="2">Leaf</tissue>
    </source>
</reference>
<organism evidence="2">
    <name type="scientific">Rhizophora mucronata</name>
    <name type="common">Asiatic mangrove</name>
    <dbReference type="NCBI Taxonomy" id="61149"/>
    <lineage>
        <taxon>Eukaryota</taxon>
        <taxon>Viridiplantae</taxon>
        <taxon>Streptophyta</taxon>
        <taxon>Embryophyta</taxon>
        <taxon>Tracheophyta</taxon>
        <taxon>Spermatophyta</taxon>
        <taxon>Magnoliopsida</taxon>
        <taxon>eudicotyledons</taxon>
        <taxon>Gunneridae</taxon>
        <taxon>Pentapetalae</taxon>
        <taxon>rosids</taxon>
        <taxon>fabids</taxon>
        <taxon>Malpighiales</taxon>
        <taxon>Rhizophoraceae</taxon>
        <taxon>Rhizophora</taxon>
    </lineage>
</organism>
<dbReference type="AlphaFoldDB" id="A0A2P2J192"/>
<feature type="transmembrane region" description="Helical" evidence="1">
    <location>
        <begin position="20"/>
        <end position="42"/>
    </location>
</feature>
<protein>
    <submittedName>
        <fullName evidence="2">Uncharacterized protein</fullName>
    </submittedName>
</protein>